<reference evidence="3" key="1">
    <citation type="submission" date="2025-08" db="UniProtKB">
        <authorList>
            <consortium name="RefSeq"/>
        </authorList>
    </citation>
    <scope>IDENTIFICATION</scope>
    <source>
        <tissue evidence="3">Adult</tissue>
    </source>
</reference>
<dbReference type="PANTHER" id="PTHR46455">
    <property type="entry name" value="SET AND MYND DOMAIN CONTAINING, ARTHROPOD-SPECIFIC, MEMBER 4, ISOFORM A"/>
    <property type="match status" value="1"/>
</dbReference>
<dbReference type="AlphaFoldDB" id="A0A6I9V513"/>
<organism evidence="2 3">
    <name type="scientific">Bactrocera dorsalis</name>
    <name type="common">Oriental fruit fly</name>
    <name type="synonym">Dacus dorsalis</name>
    <dbReference type="NCBI Taxonomy" id="27457"/>
    <lineage>
        <taxon>Eukaryota</taxon>
        <taxon>Metazoa</taxon>
        <taxon>Ecdysozoa</taxon>
        <taxon>Arthropoda</taxon>
        <taxon>Hexapoda</taxon>
        <taxon>Insecta</taxon>
        <taxon>Pterygota</taxon>
        <taxon>Neoptera</taxon>
        <taxon>Endopterygota</taxon>
        <taxon>Diptera</taxon>
        <taxon>Brachycera</taxon>
        <taxon>Muscomorpha</taxon>
        <taxon>Tephritoidea</taxon>
        <taxon>Tephritidae</taxon>
        <taxon>Bactrocera</taxon>
        <taxon>Bactrocera</taxon>
    </lineage>
</organism>
<dbReference type="InterPro" id="IPR053010">
    <property type="entry name" value="SET_SmydA-8"/>
</dbReference>
<accession>A0A6I9V513</accession>
<protein>
    <submittedName>
        <fullName evidence="3">Uncharacterized protein LOC105226890</fullName>
    </submittedName>
</protein>
<dbReference type="PROSITE" id="PS50280">
    <property type="entry name" value="SET"/>
    <property type="match status" value="2"/>
</dbReference>
<proteinExistence type="predicted"/>
<evidence type="ECO:0000313" key="3">
    <source>
        <dbReference type="RefSeq" id="XP_011204314.2"/>
    </source>
</evidence>
<sequence length="1005" mass="114240">MQSLSEKVKIVKNSSTPSRHLVATAELSPGDVILEEQPLLVAPFWECEQMKCSQCLQDSFVMCKKCEFFPLCIDCTTHNSFDCDFFCEGAAGAEISKNLLVENYAIFGILKLLLLMENPACSEQCAALSATPGANVVDSDAWQEQDSQIVTPLLQSGIARAFKRVKVTHELLHTLCWRIDANAFEVTASDGNTLKGVYVCGAQLPHNCVPNTVVTFDESFRLILYASVRIHAGDIIYNTYTNPLMGTSQRQHELRLTKGIECACARCSDPLELGTHMSSLKCSKCANGFVVCLAPMRDGKDDGEWKCTNCAATMATDAVKQLLVDVGESLLEANSELLAYENLLAKYSAHFHQNHFVLVEIKQNIASILRAVLMNPMCIPGKDLLERKLELCEEILPLVRAVLPGVSKLYGIALYEYLLSYMEHAELVFEDKEAENAALIFQEKLEDARDIAAKAKEMLRFEPSNSPEGHLVSRIAMEQKRIDENLRQLNSKRSLSTKFTMDVFAKKCKIESNDELGRYVTAAVDIKAGETFLLEQPILLLALSGERRCSNCLKLTTQFCSTCRVFALCDNCASHNEYDCRLLADMKDLRIELLKENPNTYGLLKCLLLREDPENASYYEQLLQMESHLEERRGSEIWQELQKNIVQPVLQAGLTKHLKDGQSVDEMLLQKFLGIIDVNCFEIRAPDEGQLRGLYPRTALMAHSCVANVQISNDENYLMKVFTTRDVTQGELLYNCYTNVLLGTDERRHLLKEGKYFDCKCERCEDPTELGSHMSSFMCARCAENKRTGFIVKIKKDPTPEAIQLQKSTKSGSAKQLWTWKCQECEHTLTPDTVQQLIERAKEEMFHAKEDITRYELLLSKLTRFFHPNHYLLLDIKQNIAAILRSILQNFALQPGRRVYERKVRLCQDIFSVLQIILPGISRLKAIVLYEMANTLAELHRMRYDQKELQKTELVEHLKRVEMMLRESVRMLLYEPPETPEGQMTKSILKEIKDLQNDVKYLEEN</sequence>
<gene>
    <name evidence="3" type="primary">LOC105226890</name>
</gene>
<dbReference type="GO" id="GO:0008170">
    <property type="term" value="F:N-methyltransferase activity"/>
    <property type="evidence" value="ECO:0007669"/>
    <property type="project" value="UniProtKB-ARBA"/>
</dbReference>
<dbReference type="KEGG" id="bdr:105226890"/>
<dbReference type="GeneID" id="105226890"/>
<feature type="domain" description="SET" evidence="1">
    <location>
        <begin position="6"/>
        <end position="241"/>
    </location>
</feature>
<dbReference type="OrthoDB" id="77368at2759"/>
<dbReference type="Gene3D" id="1.10.220.160">
    <property type="match status" value="2"/>
</dbReference>
<name>A0A6I9V513_BACDO</name>
<dbReference type="PANTHER" id="PTHR46455:SF6">
    <property type="entry name" value="RE22408P-RELATED"/>
    <property type="match status" value="1"/>
</dbReference>
<dbReference type="CDD" id="cd20071">
    <property type="entry name" value="SET_SMYD"/>
    <property type="match status" value="2"/>
</dbReference>
<dbReference type="Gene3D" id="2.170.270.10">
    <property type="entry name" value="SET domain"/>
    <property type="match status" value="2"/>
</dbReference>
<dbReference type="GO" id="GO:0008276">
    <property type="term" value="F:protein methyltransferase activity"/>
    <property type="evidence" value="ECO:0007669"/>
    <property type="project" value="UniProtKB-ARBA"/>
</dbReference>
<dbReference type="RefSeq" id="XP_011204314.2">
    <property type="nucleotide sequence ID" value="XM_011206012.4"/>
</dbReference>
<feature type="domain" description="SET" evidence="1">
    <location>
        <begin position="508"/>
        <end position="738"/>
    </location>
</feature>
<dbReference type="Gene3D" id="6.10.140.2220">
    <property type="match status" value="2"/>
</dbReference>
<evidence type="ECO:0000313" key="2">
    <source>
        <dbReference type="Proteomes" id="UP001652620"/>
    </source>
</evidence>
<keyword evidence="2" id="KW-1185">Reference proteome</keyword>
<dbReference type="InParanoid" id="A0A6I9V513"/>
<dbReference type="InterPro" id="IPR046341">
    <property type="entry name" value="SET_dom_sf"/>
</dbReference>
<dbReference type="GO" id="GO:0008757">
    <property type="term" value="F:S-adenosylmethionine-dependent methyltransferase activity"/>
    <property type="evidence" value="ECO:0007669"/>
    <property type="project" value="UniProtKB-ARBA"/>
</dbReference>
<dbReference type="Pfam" id="PF00856">
    <property type="entry name" value="SET"/>
    <property type="match status" value="1"/>
</dbReference>
<dbReference type="InterPro" id="IPR001214">
    <property type="entry name" value="SET_dom"/>
</dbReference>
<dbReference type="Proteomes" id="UP001652620">
    <property type="component" value="Chromosome 3"/>
</dbReference>
<evidence type="ECO:0000259" key="1">
    <source>
        <dbReference type="PROSITE" id="PS50280"/>
    </source>
</evidence>
<dbReference type="SUPFAM" id="SSF82199">
    <property type="entry name" value="SET domain"/>
    <property type="match status" value="2"/>
</dbReference>